<protein>
    <recommendedName>
        <fullName evidence="2">PiggyBac transposable element-derived protein domain-containing protein</fullName>
    </recommendedName>
</protein>
<comment type="caution">
    <text evidence="3">The sequence shown here is derived from an EMBL/GenBank/DDBJ whole genome shotgun (WGS) entry which is preliminary data.</text>
</comment>
<dbReference type="PANTHER" id="PTHR47272:SF1">
    <property type="entry name" value="PIGGYBAC TRANSPOSABLE ELEMENT-DERIVED PROTEIN 3-LIKE"/>
    <property type="match status" value="1"/>
</dbReference>
<dbReference type="PANTHER" id="PTHR47272">
    <property type="entry name" value="DDE_TNP_1_7 DOMAIN-CONTAINING PROTEIN"/>
    <property type="match status" value="1"/>
</dbReference>
<dbReference type="InterPro" id="IPR029526">
    <property type="entry name" value="PGBD"/>
</dbReference>
<feature type="domain" description="PiggyBac transposable element-derived protein" evidence="2">
    <location>
        <begin position="159"/>
        <end position="325"/>
    </location>
</feature>
<dbReference type="Pfam" id="PF13843">
    <property type="entry name" value="DDE_Tnp_1_7"/>
    <property type="match status" value="1"/>
</dbReference>
<feature type="region of interest" description="Disordered" evidence="1">
    <location>
        <begin position="1"/>
        <end position="26"/>
    </location>
</feature>
<keyword evidence="4" id="KW-1185">Reference proteome</keyword>
<sequence length="342" mass="39945">MPSSNYSSFGEEEPIPSMPSLLSDATASSSISLEMDKLKEKDIEFYLAQLEDGWLSEDGQDVENSDEEQFQEACYTREKLEDILQDDIDNEDDPGDPPLVEEHMEVQKNSDSFPSGSISDRLLDKRNLVWKKRFLEYDEDKIVFLGNSEYPLEISELETPYQCFMYFFDEVFIQKIVDQTNLYSTQKDPNNSVIYNVSDMKKFFGILLYMSVQKFPSTRSYWSPTFGYGPISCCMPVNKFEKLKLSLHFQNNDTHKPVGHPEHDRLFKIRPVIEHLNEKFSSIPMEQRLSVDEQMCATKVAHFLKQYLPNKPHKWNPHLWGKCNVNLCLNKNNNCFICFHEE</sequence>
<evidence type="ECO:0000259" key="2">
    <source>
        <dbReference type="Pfam" id="PF13843"/>
    </source>
</evidence>
<evidence type="ECO:0000256" key="1">
    <source>
        <dbReference type="SAM" id="MobiDB-lite"/>
    </source>
</evidence>
<accession>A0AAU9TPW5</accession>
<dbReference type="Proteomes" id="UP001153954">
    <property type="component" value="Unassembled WGS sequence"/>
</dbReference>
<name>A0AAU9TPW5_EUPED</name>
<evidence type="ECO:0000313" key="4">
    <source>
        <dbReference type="Proteomes" id="UP001153954"/>
    </source>
</evidence>
<evidence type="ECO:0000313" key="3">
    <source>
        <dbReference type="EMBL" id="CAH2088754.1"/>
    </source>
</evidence>
<dbReference type="EMBL" id="CAKOGL010000007">
    <property type="protein sequence ID" value="CAH2088754.1"/>
    <property type="molecule type" value="Genomic_DNA"/>
</dbReference>
<organism evidence="3 4">
    <name type="scientific">Euphydryas editha</name>
    <name type="common">Edith's checkerspot</name>
    <dbReference type="NCBI Taxonomy" id="104508"/>
    <lineage>
        <taxon>Eukaryota</taxon>
        <taxon>Metazoa</taxon>
        <taxon>Ecdysozoa</taxon>
        <taxon>Arthropoda</taxon>
        <taxon>Hexapoda</taxon>
        <taxon>Insecta</taxon>
        <taxon>Pterygota</taxon>
        <taxon>Neoptera</taxon>
        <taxon>Endopterygota</taxon>
        <taxon>Lepidoptera</taxon>
        <taxon>Glossata</taxon>
        <taxon>Ditrysia</taxon>
        <taxon>Papilionoidea</taxon>
        <taxon>Nymphalidae</taxon>
        <taxon>Nymphalinae</taxon>
        <taxon>Euphydryas</taxon>
    </lineage>
</organism>
<reference evidence="3" key="1">
    <citation type="submission" date="2022-03" db="EMBL/GenBank/DDBJ databases">
        <authorList>
            <person name="Tunstrom K."/>
        </authorList>
    </citation>
    <scope>NUCLEOTIDE SEQUENCE</scope>
</reference>
<gene>
    <name evidence="3" type="ORF">EEDITHA_LOCUS4889</name>
</gene>
<dbReference type="AlphaFoldDB" id="A0AAU9TPW5"/>
<proteinExistence type="predicted"/>